<gene>
    <name evidence="2" type="primary">LOC107416165</name>
</gene>
<accession>A0A6P3ZMQ7</accession>
<organism evidence="1 2">
    <name type="scientific">Ziziphus jujuba</name>
    <name type="common">Chinese jujube</name>
    <name type="synonym">Ziziphus sativa</name>
    <dbReference type="NCBI Taxonomy" id="326968"/>
    <lineage>
        <taxon>Eukaryota</taxon>
        <taxon>Viridiplantae</taxon>
        <taxon>Streptophyta</taxon>
        <taxon>Embryophyta</taxon>
        <taxon>Tracheophyta</taxon>
        <taxon>Spermatophyta</taxon>
        <taxon>Magnoliopsida</taxon>
        <taxon>eudicotyledons</taxon>
        <taxon>Gunneridae</taxon>
        <taxon>Pentapetalae</taxon>
        <taxon>rosids</taxon>
        <taxon>fabids</taxon>
        <taxon>Rosales</taxon>
        <taxon>Rhamnaceae</taxon>
        <taxon>Paliureae</taxon>
        <taxon>Ziziphus</taxon>
    </lineage>
</organism>
<dbReference type="InParanoid" id="A0A6P3ZMQ7"/>
<proteinExistence type="predicted"/>
<name>A0A6P3ZMQ7_ZIZJJ</name>
<dbReference type="Proteomes" id="UP001652623">
    <property type="component" value="Chromosome 4"/>
</dbReference>
<dbReference type="FunCoup" id="A0A6P3ZMQ7">
    <property type="interactions" value="1203"/>
</dbReference>
<evidence type="ECO:0000313" key="1">
    <source>
        <dbReference type="Proteomes" id="UP001652623"/>
    </source>
</evidence>
<evidence type="ECO:0000313" key="2">
    <source>
        <dbReference type="RefSeq" id="XP_015880106.2"/>
    </source>
</evidence>
<dbReference type="PANTHER" id="PTHR31900">
    <property type="entry name" value="F-BOX/RNI SUPERFAMILY PROTEIN-RELATED"/>
    <property type="match status" value="1"/>
</dbReference>
<dbReference type="GeneID" id="107416165"/>
<reference evidence="2" key="1">
    <citation type="submission" date="2025-08" db="UniProtKB">
        <authorList>
            <consortium name="RefSeq"/>
        </authorList>
    </citation>
    <scope>IDENTIFICATION</scope>
    <source>
        <tissue evidence="2">Seedling</tissue>
    </source>
</reference>
<dbReference type="InterPro" id="IPR050232">
    <property type="entry name" value="FBL13/AtMIF1-like"/>
</dbReference>
<dbReference type="RefSeq" id="XP_015880106.2">
    <property type="nucleotide sequence ID" value="XM_016024620.2"/>
</dbReference>
<dbReference type="PANTHER" id="PTHR31900:SF30">
    <property type="entry name" value="SUPERFAMILY PROTEIN, PUTATIVE-RELATED"/>
    <property type="match status" value="1"/>
</dbReference>
<keyword evidence="1" id="KW-1185">Reference proteome</keyword>
<dbReference type="SUPFAM" id="SSF52047">
    <property type="entry name" value="RNI-like"/>
    <property type="match status" value="1"/>
</dbReference>
<protein>
    <submittedName>
        <fullName evidence="2">F-box/FBD/LRR-repeat protein At5g62970</fullName>
    </submittedName>
</protein>
<dbReference type="AlphaFoldDB" id="A0A6P3ZMQ7"/>
<sequence length="374" mass="43330">MSVLCKRLRDLAISNNSVLYITSRPRFSKFLDNYLKFHYNNLEIIQRFKLHIKYYGAVGETDRINGWLRTILNRCKFIKEMDICIKHNYCLNGRDLLNSKSLTVLKLEYVKLKALCPVSLPSLKAAFFTNVHMYDNHTLQNLLLGCRLIEDLILDRCLVPNNIDMVSDSNLKSFEIRNQFLLFKDLKEGFLLRNSHIENLRLDSCRLLQSLNIQCQMLKVLVLCGCGDEYKDEAINIDTPNLVSFTIEGWKTLPSNFSITAPNLSEASIKLVESNNYDINWFVGLLYFLRNFKDFKGRLNLEAQEREALLIPRQLRSIIDVCPLPNLKHLNIRAPCWTSNPEWREVLLFLSSPSLETLSVDGNLVSYLDFAMTS</sequence>
<dbReference type="KEGG" id="zju:107416165"/>